<dbReference type="InterPro" id="IPR029032">
    <property type="entry name" value="AhpD-like"/>
</dbReference>
<dbReference type="AlphaFoldDB" id="A0A4R5B0I5"/>
<feature type="domain" description="Carboxymuconolactone decarboxylase-like" evidence="1">
    <location>
        <begin position="7"/>
        <end position="76"/>
    </location>
</feature>
<reference evidence="2 3" key="1">
    <citation type="submission" date="2019-03" db="EMBL/GenBank/DDBJ databases">
        <title>Draft genome sequences of novel Actinobacteria.</title>
        <authorList>
            <person name="Sahin N."/>
            <person name="Ay H."/>
            <person name="Saygin H."/>
        </authorList>
    </citation>
    <scope>NUCLEOTIDE SEQUENCE [LARGE SCALE GENOMIC DNA]</scope>
    <source>
        <strain evidence="2 3">DSM 45941</strain>
    </source>
</reference>
<gene>
    <name evidence="2" type="ORF">E1293_24475</name>
</gene>
<comment type="caution">
    <text evidence="2">The sequence shown here is derived from an EMBL/GenBank/DDBJ whole genome shotgun (WGS) entry which is preliminary data.</text>
</comment>
<proteinExistence type="predicted"/>
<dbReference type="InterPro" id="IPR003779">
    <property type="entry name" value="CMD-like"/>
</dbReference>
<dbReference type="Proteomes" id="UP000295578">
    <property type="component" value="Unassembled WGS sequence"/>
</dbReference>
<dbReference type="Gene3D" id="1.20.1290.10">
    <property type="entry name" value="AhpD-like"/>
    <property type="match status" value="1"/>
</dbReference>
<keyword evidence="3" id="KW-1185">Reference proteome</keyword>
<dbReference type="SUPFAM" id="SSF69118">
    <property type="entry name" value="AhpD-like"/>
    <property type="match status" value="1"/>
</dbReference>
<dbReference type="OrthoDB" id="331146at2"/>
<accession>A0A4R5B0I5</accession>
<dbReference type="PANTHER" id="PTHR34846">
    <property type="entry name" value="4-CARBOXYMUCONOLACTONE DECARBOXYLASE FAMILY PROTEIN (AFU_ORTHOLOGUE AFUA_6G11590)"/>
    <property type="match status" value="1"/>
</dbReference>
<dbReference type="Pfam" id="PF02627">
    <property type="entry name" value="CMD"/>
    <property type="match status" value="1"/>
</dbReference>
<dbReference type="GO" id="GO:0051920">
    <property type="term" value="F:peroxiredoxin activity"/>
    <property type="evidence" value="ECO:0007669"/>
    <property type="project" value="InterPro"/>
</dbReference>
<name>A0A4R5B0I5_9ACTN</name>
<evidence type="ECO:0000313" key="2">
    <source>
        <dbReference type="EMBL" id="TDD79071.1"/>
    </source>
</evidence>
<protein>
    <submittedName>
        <fullName evidence="2">Carboxymuconolactone decarboxylase family protein</fullName>
    </submittedName>
</protein>
<evidence type="ECO:0000313" key="3">
    <source>
        <dbReference type="Proteomes" id="UP000295578"/>
    </source>
</evidence>
<organism evidence="2 3">
    <name type="scientific">Actinomadura darangshiensis</name>
    <dbReference type="NCBI Taxonomy" id="705336"/>
    <lineage>
        <taxon>Bacteria</taxon>
        <taxon>Bacillati</taxon>
        <taxon>Actinomycetota</taxon>
        <taxon>Actinomycetes</taxon>
        <taxon>Streptosporangiales</taxon>
        <taxon>Thermomonosporaceae</taxon>
        <taxon>Actinomadura</taxon>
    </lineage>
</organism>
<dbReference type="InterPro" id="IPR004675">
    <property type="entry name" value="AhpD_core"/>
</dbReference>
<dbReference type="PANTHER" id="PTHR34846:SF10">
    <property type="entry name" value="CYTOPLASMIC PROTEIN"/>
    <property type="match status" value="1"/>
</dbReference>
<dbReference type="EMBL" id="SMKY01000121">
    <property type="protein sequence ID" value="TDD79071.1"/>
    <property type="molecule type" value="Genomic_DNA"/>
</dbReference>
<sequence>MAGLDRAAGAKLDPLLAELVRIRVSQINGCAFCLSLHTRAAVEAGESEERLDALASWQGSPLFTGAECAALGLAEAMTSIGPAGVPGDVFAAAREHFGETPLAHLLWTIAAINAWNRVGIAVTP</sequence>
<dbReference type="NCBIfam" id="TIGR00778">
    <property type="entry name" value="ahpD_dom"/>
    <property type="match status" value="1"/>
</dbReference>
<evidence type="ECO:0000259" key="1">
    <source>
        <dbReference type="Pfam" id="PF02627"/>
    </source>
</evidence>